<name>A0A6A5AA03_APHAT</name>
<evidence type="ECO:0000313" key="3">
    <source>
        <dbReference type="Proteomes" id="UP000469452"/>
    </source>
</evidence>
<dbReference type="InterPro" id="IPR014748">
    <property type="entry name" value="Enoyl-CoA_hydra_C"/>
</dbReference>
<protein>
    <recommendedName>
        <fullName evidence="4">3-hydroxyisobutyryl-coenzyme A hydrolase</fullName>
    </recommendedName>
</protein>
<dbReference type="Gene3D" id="1.10.12.10">
    <property type="entry name" value="Lyase 2-enoyl-coa Hydratase, Chain A, domain 2"/>
    <property type="match status" value="1"/>
</dbReference>
<dbReference type="GO" id="GO:0005739">
    <property type="term" value="C:mitochondrion"/>
    <property type="evidence" value="ECO:0007669"/>
    <property type="project" value="TreeGrafter"/>
</dbReference>
<dbReference type="AlphaFoldDB" id="A0A6A5AA03"/>
<dbReference type="PANTHER" id="PTHR11941">
    <property type="entry name" value="ENOYL-COA HYDRATASE-RELATED"/>
    <property type="match status" value="1"/>
</dbReference>
<dbReference type="GO" id="GO:0006635">
    <property type="term" value="P:fatty acid beta-oxidation"/>
    <property type="evidence" value="ECO:0007669"/>
    <property type="project" value="TreeGrafter"/>
</dbReference>
<reference evidence="2 3" key="1">
    <citation type="submission" date="2019-06" db="EMBL/GenBank/DDBJ databases">
        <title>Genomics analysis of Aphanomyces spp. identifies a new class of oomycete effector associated with host adaptation.</title>
        <authorList>
            <person name="Gaulin E."/>
        </authorList>
    </citation>
    <scope>NUCLEOTIDE SEQUENCE [LARGE SCALE GENOMIC DNA]</scope>
    <source>
        <strain evidence="2 3">E</strain>
    </source>
</reference>
<dbReference type="PANTHER" id="PTHR11941:SF173">
    <property type="entry name" value="3-HYDROXYBUTYRYL-COA DEHYDRATASE-LIKE PROTEIN, MITOCHONDRIAL"/>
    <property type="match status" value="1"/>
</dbReference>
<evidence type="ECO:0000313" key="2">
    <source>
        <dbReference type="EMBL" id="KAF0726521.1"/>
    </source>
</evidence>
<dbReference type="EMBL" id="VJMI01015562">
    <property type="protein sequence ID" value="KAF0726521.1"/>
    <property type="molecule type" value="Genomic_DNA"/>
</dbReference>
<organism evidence="2 3">
    <name type="scientific">Aphanomyces astaci</name>
    <name type="common">Crayfish plague agent</name>
    <dbReference type="NCBI Taxonomy" id="112090"/>
    <lineage>
        <taxon>Eukaryota</taxon>
        <taxon>Sar</taxon>
        <taxon>Stramenopiles</taxon>
        <taxon>Oomycota</taxon>
        <taxon>Saprolegniomycetes</taxon>
        <taxon>Saprolegniales</taxon>
        <taxon>Verrucalvaceae</taxon>
        <taxon>Aphanomyces</taxon>
    </lineage>
</organism>
<dbReference type="InterPro" id="IPR001753">
    <property type="entry name" value="Enoyl-CoA_hydra/iso"/>
</dbReference>
<accession>A0A6A5AA03</accession>
<comment type="caution">
    <text evidence="2">The sequence shown here is derived from an EMBL/GenBank/DDBJ whole genome shotgun (WGS) entry which is preliminary data.</text>
</comment>
<sequence>MNNLLRLAATKSHVAGHRSLSTTAKASVTLEKHGQIGILRLNDPNRLNALTADMGDRVEGLVQEITARADEFRAIVLTGEGRAFSAGGDLEFLQKRSNDTTSRNTYVPPIPRPWWSYHLSLLPRLSVTMRKFYGRFLSLRSLPVPLVAALNGPAIDAGMCISLFADARVVAKDAKLGFTFVHLGLHPGMACTHYLPLLVGEEKANYLLLSGKVITGDEAFKLGLATKVVDKVVMPAPVLHDVVAEAIKLAEELTSGSSIATRSLLQTLRLKQDKDLDMALHREATSQAVCYATADYREGVDAIASKRKPKFGSLEQYYT</sequence>
<dbReference type="VEuPathDB" id="FungiDB:H257_00472"/>
<keyword evidence="1" id="KW-0456">Lyase</keyword>
<evidence type="ECO:0000256" key="1">
    <source>
        <dbReference type="ARBA" id="ARBA00023239"/>
    </source>
</evidence>
<dbReference type="Gene3D" id="3.90.226.10">
    <property type="entry name" value="2-enoyl-CoA Hydratase, Chain A, domain 1"/>
    <property type="match status" value="1"/>
</dbReference>
<dbReference type="SUPFAM" id="SSF52096">
    <property type="entry name" value="ClpP/crotonase"/>
    <property type="match status" value="1"/>
</dbReference>
<gene>
    <name evidence="2" type="ORF">AaE_009596</name>
</gene>
<dbReference type="InterPro" id="IPR029045">
    <property type="entry name" value="ClpP/crotonase-like_dom_sf"/>
</dbReference>
<evidence type="ECO:0008006" key="4">
    <source>
        <dbReference type="Google" id="ProtNLM"/>
    </source>
</evidence>
<dbReference type="Proteomes" id="UP000469452">
    <property type="component" value="Unassembled WGS sequence"/>
</dbReference>
<proteinExistence type="predicted"/>
<dbReference type="CDD" id="cd06558">
    <property type="entry name" value="crotonase-like"/>
    <property type="match status" value="1"/>
</dbReference>
<dbReference type="GO" id="GO:0016829">
    <property type="term" value="F:lyase activity"/>
    <property type="evidence" value="ECO:0007669"/>
    <property type="project" value="UniProtKB-KW"/>
</dbReference>
<dbReference type="Pfam" id="PF00378">
    <property type="entry name" value="ECH_1"/>
    <property type="match status" value="2"/>
</dbReference>